<dbReference type="SMART" id="SM00368">
    <property type="entry name" value="LRR_RI"/>
    <property type="match status" value="8"/>
</dbReference>
<reference evidence="1" key="1">
    <citation type="journal article" date="2016" name="Nat. Genet.">
        <title>A high-quality carrot genome assembly provides new insights into carotenoid accumulation and asterid genome evolution.</title>
        <authorList>
            <person name="Iorizzo M."/>
            <person name="Ellison S."/>
            <person name="Senalik D."/>
            <person name="Zeng P."/>
            <person name="Satapoomin P."/>
            <person name="Huang J."/>
            <person name="Bowman M."/>
            <person name="Iovene M."/>
            <person name="Sanseverino W."/>
            <person name="Cavagnaro P."/>
            <person name="Yildiz M."/>
            <person name="Macko-Podgorni A."/>
            <person name="Moranska E."/>
            <person name="Grzebelus E."/>
            <person name="Grzebelus D."/>
            <person name="Ashrafi H."/>
            <person name="Zheng Z."/>
            <person name="Cheng S."/>
            <person name="Spooner D."/>
            <person name="Van Deynze A."/>
            <person name="Simon P."/>
        </authorList>
    </citation>
    <scope>NUCLEOTIDE SEQUENCE</scope>
    <source>
        <tissue evidence="1">Leaf</tissue>
    </source>
</reference>
<dbReference type="InterPro" id="IPR001611">
    <property type="entry name" value="Leu-rich_rpt"/>
</dbReference>
<gene>
    <name evidence="1" type="ORF">DCAR_0833101</name>
</gene>
<accession>A0A175YRV1</accession>
<dbReference type="Gene3D" id="3.80.10.10">
    <property type="entry name" value="Ribonuclease Inhibitor"/>
    <property type="match status" value="1"/>
</dbReference>
<protein>
    <submittedName>
        <fullName evidence="1">Uncharacterized protein</fullName>
    </submittedName>
</protein>
<dbReference type="InterPro" id="IPR032675">
    <property type="entry name" value="LRR_dom_sf"/>
</dbReference>
<name>A0A175YRV1_DAUCS</name>
<dbReference type="Gramene" id="KZM86020">
    <property type="protein sequence ID" value="KZM86020"/>
    <property type="gene ID" value="DCAR_026558"/>
</dbReference>
<dbReference type="PANTHER" id="PTHR24114">
    <property type="entry name" value="LEUCINE RICH REPEAT FAMILY PROTEIN"/>
    <property type="match status" value="1"/>
</dbReference>
<reference evidence="1" key="2">
    <citation type="submission" date="2022-03" db="EMBL/GenBank/DDBJ databases">
        <title>Draft title - Genomic analysis of global carrot germplasm unveils the trajectory of domestication and the origin of high carotenoid orange carrot.</title>
        <authorList>
            <person name="Iorizzo M."/>
            <person name="Ellison S."/>
            <person name="Senalik D."/>
            <person name="Macko-Podgorni A."/>
            <person name="Grzebelus D."/>
            <person name="Bostan H."/>
            <person name="Rolling W."/>
            <person name="Curaba J."/>
            <person name="Simon P."/>
        </authorList>
    </citation>
    <scope>NUCLEOTIDE SEQUENCE</scope>
    <source>
        <tissue evidence="1">Leaf</tissue>
    </source>
</reference>
<dbReference type="Proteomes" id="UP000077755">
    <property type="component" value="Chromosome 8"/>
</dbReference>
<sequence>MASTSTLPRHFNPKVFSVHHEWKKDRILLSSSGNYGGLKLKFEKVLCVSRKRQIKGLAVKAMYTSALPPPPDGQSGKRDWKVFRKCRKGEGFSIKGVAKGIAAVFVPIGTFMLTLLWKLAAIVLPKPTKTALDENKSSSERNFWSFGKNLLYGFAAKMERDSKQNLYNYAKDLRSFRIVNLSGGDLGDAGLSILAESLVDNQSLEELNLSSNGITVTGLKALDGVLQSNVVLKTLNLSGNPIGEEGAKCLCELLANNTGIKKLQLNDARIGNEGAKAISEMLIRNSSLQILELDNNLIDDVGFSELARSLIGNETLHTMYLNRNYSGALGASALGEGLGRNRSLRELHLNGNSIGDTGVRALMSGLLSHKGEIIALDLGNNGLSSRGATYVAEYIRKSKTLLWMSLFMNDLRDEVIG</sequence>
<dbReference type="AlphaFoldDB" id="A0A175YRV1"/>
<keyword evidence="2" id="KW-1185">Reference proteome</keyword>
<dbReference type="PROSITE" id="PS51450">
    <property type="entry name" value="LRR"/>
    <property type="match status" value="1"/>
</dbReference>
<organism evidence="1 2">
    <name type="scientific">Daucus carota subsp. sativus</name>
    <name type="common">Carrot</name>
    <dbReference type="NCBI Taxonomy" id="79200"/>
    <lineage>
        <taxon>Eukaryota</taxon>
        <taxon>Viridiplantae</taxon>
        <taxon>Streptophyta</taxon>
        <taxon>Embryophyta</taxon>
        <taxon>Tracheophyta</taxon>
        <taxon>Spermatophyta</taxon>
        <taxon>Magnoliopsida</taxon>
        <taxon>eudicotyledons</taxon>
        <taxon>Gunneridae</taxon>
        <taxon>Pentapetalae</taxon>
        <taxon>asterids</taxon>
        <taxon>campanulids</taxon>
        <taxon>Apiales</taxon>
        <taxon>Apiaceae</taxon>
        <taxon>Apioideae</taxon>
        <taxon>Scandiceae</taxon>
        <taxon>Daucinae</taxon>
        <taxon>Daucus</taxon>
        <taxon>Daucus sect. Daucus</taxon>
    </lineage>
</organism>
<dbReference type="PANTHER" id="PTHR24114:SF2">
    <property type="entry name" value="F-BOX DOMAIN-CONTAINING PROTEIN-RELATED"/>
    <property type="match status" value="1"/>
</dbReference>
<dbReference type="Pfam" id="PF13516">
    <property type="entry name" value="LRR_6"/>
    <property type="match status" value="5"/>
</dbReference>
<proteinExistence type="predicted"/>
<evidence type="ECO:0000313" key="1">
    <source>
        <dbReference type="EMBL" id="WOH13591.1"/>
    </source>
</evidence>
<dbReference type="InterPro" id="IPR052394">
    <property type="entry name" value="LRR-containing"/>
</dbReference>
<evidence type="ECO:0000313" key="2">
    <source>
        <dbReference type="Proteomes" id="UP000077755"/>
    </source>
</evidence>
<dbReference type="SUPFAM" id="SSF52047">
    <property type="entry name" value="RNI-like"/>
    <property type="match status" value="1"/>
</dbReference>
<dbReference type="EMBL" id="CP093350">
    <property type="protein sequence ID" value="WOH13591.1"/>
    <property type="molecule type" value="Genomic_DNA"/>
</dbReference>